<protein>
    <submittedName>
        <fullName evidence="1">Uncharacterized protein</fullName>
    </submittedName>
</protein>
<proteinExistence type="predicted"/>
<dbReference type="Proteomes" id="UP000035740">
    <property type="component" value="Unassembled WGS sequence"/>
</dbReference>
<keyword evidence="2" id="KW-1185">Reference proteome</keyword>
<dbReference type="OrthoDB" id="1847590at2759"/>
<evidence type="ECO:0000313" key="2">
    <source>
        <dbReference type="Proteomes" id="UP000035740"/>
    </source>
</evidence>
<evidence type="ECO:0000313" key="1">
    <source>
        <dbReference type="EMBL" id="KMS98597.1"/>
    </source>
</evidence>
<dbReference type="Gramene" id="KMS98597">
    <property type="protein sequence ID" value="KMS98597"/>
    <property type="gene ID" value="BVRB_3g070810"/>
</dbReference>
<dbReference type="InterPro" id="IPR039411">
    <property type="entry name" value="NSA2_fam"/>
</dbReference>
<dbReference type="PANTHER" id="PTHR12642">
    <property type="entry name" value="RIBOSOME BIOGENESIS PROTEIN NSA2 HOMOLOG"/>
    <property type="match status" value="1"/>
</dbReference>
<dbReference type="EMBL" id="KQ090250">
    <property type="protein sequence ID" value="KMS98597.1"/>
    <property type="molecule type" value="Genomic_DNA"/>
</dbReference>
<sequence>MAKAKLCHPKSYLLYKHPSLGFDLLFVVEQKRKEKAGKWEVTLPKVRPVAEDEIFKVIRSGKRKTKQWKRMITKATFVGPGFT</sequence>
<accession>A0A0J8BF33</accession>
<organism evidence="1 2">
    <name type="scientific">Beta vulgaris subsp. vulgaris</name>
    <name type="common">Beet</name>
    <dbReference type="NCBI Taxonomy" id="3555"/>
    <lineage>
        <taxon>Eukaryota</taxon>
        <taxon>Viridiplantae</taxon>
        <taxon>Streptophyta</taxon>
        <taxon>Embryophyta</taxon>
        <taxon>Tracheophyta</taxon>
        <taxon>Spermatophyta</taxon>
        <taxon>Magnoliopsida</taxon>
        <taxon>eudicotyledons</taxon>
        <taxon>Gunneridae</taxon>
        <taxon>Pentapetalae</taxon>
        <taxon>Caryophyllales</taxon>
        <taxon>Chenopodiaceae</taxon>
        <taxon>Betoideae</taxon>
        <taxon>Beta</taxon>
    </lineage>
</organism>
<reference evidence="1 2" key="1">
    <citation type="journal article" date="2014" name="Nature">
        <title>The genome of the recently domesticated crop plant sugar beet (Beta vulgaris).</title>
        <authorList>
            <person name="Dohm J.C."/>
            <person name="Minoche A.E."/>
            <person name="Holtgrawe D."/>
            <person name="Capella-Gutierrez S."/>
            <person name="Zakrzewski F."/>
            <person name="Tafer H."/>
            <person name="Rupp O."/>
            <person name="Sorensen T.R."/>
            <person name="Stracke R."/>
            <person name="Reinhardt R."/>
            <person name="Goesmann A."/>
            <person name="Kraft T."/>
            <person name="Schulz B."/>
            <person name="Stadler P.F."/>
            <person name="Schmidt T."/>
            <person name="Gabaldon T."/>
            <person name="Lehrach H."/>
            <person name="Weisshaar B."/>
            <person name="Himmelbauer H."/>
        </authorList>
    </citation>
    <scope>NUCLEOTIDE SEQUENCE [LARGE SCALE GENOMIC DNA]</scope>
    <source>
        <tissue evidence="1">Taproot</tissue>
    </source>
</reference>
<dbReference type="AlphaFoldDB" id="A0A0J8BF33"/>
<gene>
    <name evidence="1" type="ORF">BVRB_3g070810</name>
</gene>
<name>A0A0J8BF33_BETVV</name>